<evidence type="ECO:0008006" key="5">
    <source>
        <dbReference type="Google" id="ProtNLM"/>
    </source>
</evidence>
<dbReference type="SUPFAM" id="SSF52540">
    <property type="entry name" value="P-loop containing nucleoside triphosphate hydrolases"/>
    <property type="match status" value="1"/>
</dbReference>
<dbReference type="PRINTS" id="PR01217">
    <property type="entry name" value="PRICHEXTENSN"/>
</dbReference>
<gene>
    <name evidence="3" type="ORF">AB1Y20_020679</name>
</gene>
<keyword evidence="2" id="KW-0812">Transmembrane</keyword>
<sequence length="476" mass="51150">MQAKRDALAAAAELGLHCPLPDNGAEPFVMWMFQRSTWATKLLDSHPQIAMLDEVFNEPDLDQYATMCRYLSAPPGTRMQELTRKPLPSVRGFKQKFMDCQHHLDASACDPAVERSALSRCIDPRGDSSLAGRKGQLSYALYEQLHAKVICSLRYDSFDVTLSDLTHAVLNEECGVSNLADDASRACWRGVVSAGLTLDPSVFARVLMDNEIRGRFHREMCEAQARAGRAVFFLYYEDLVDAPASTAAALQHFLGVQPAPLSSPLSKANEGAEEWVQNYAELRALRREATSWPTSRVDAACARRQSFWEGRAEEPAAAAAATHAAYALLRKCPPPLASPPPLPPPPPPPPSPSPRAPPPSPRPPPPPPAPPPPPLPLPPPPYPSPSLLAWLSSAAATPPCPAAAAAAAPAFFGGGVAALLSAWLGGALVRCCLRRAAAPPRRRRAKPPPAAAYRRAATPEERASFSADLVATACEE</sequence>
<dbReference type="Proteomes" id="UP001515480">
    <property type="component" value="Unassembled WGS sequence"/>
</dbReference>
<dbReference type="InterPro" id="IPR027417">
    <property type="entry name" value="P-loop_NTPase"/>
</dbReference>
<dbReference type="AlphaFoldDB" id="A0AB34JVY2"/>
<comment type="caution">
    <text evidence="3">The sequence shown here is derived from an EMBL/GenBank/DDBJ whole genome shotgun (WGS) entry which is preliminary data.</text>
</comment>
<keyword evidence="2" id="KW-0472">Membrane</keyword>
<evidence type="ECO:0000313" key="3">
    <source>
        <dbReference type="EMBL" id="KAL1525845.1"/>
    </source>
</evidence>
<reference evidence="3 4" key="1">
    <citation type="journal article" date="2024" name="Science">
        <title>Giant polyketide synthase enzymes in the biosynthesis of giant marine polyether toxins.</title>
        <authorList>
            <person name="Fallon T.R."/>
            <person name="Shende V.V."/>
            <person name="Wierzbicki I.H."/>
            <person name="Pendleton A.L."/>
            <person name="Watervoot N.F."/>
            <person name="Auber R.P."/>
            <person name="Gonzalez D.J."/>
            <person name="Wisecaver J.H."/>
            <person name="Moore B.S."/>
        </authorList>
    </citation>
    <scope>NUCLEOTIDE SEQUENCE [LARGE SCALE GENOMIC DNA]</scope>
    <source>
        <strain evidence="3 4">12B1</strain>
    </source>
</reference>
<evidence type="ECO:0000313" key="4">
    <source>
        <dbReference type="Proteomes" id="UP001515480"/>
    </source>
</evidence>
<keyword evidence="4" id="KW-1185">Reference proteome</keyword>
<protein>
    <recommendedName>
        <fullName evidence="5">Protein-tyrosine sulfotransferase</fullName>
    </recommendedName>
</protein>
<keyword evidence="2" id="KW-1133">Transmembrane helix</keyword>
<accession>A0AB34JVY2</accession>
<dbReference type="Gene3D" id="3.40.50.300">
    <property type="entry name" value="P-loop containing nucleotide triphosphate hydrolases"/>
    <property type="match status" value="1"/>
</dbReference>
<feature type="region of interest" description="Disordered" evidence="1">
    <location>
        <begin position="337"/>
        <end position="378"/>
    </location>
</feature>
<feature type="region of interest" description="Disordered" evidence="1">
    <location>
        <begin position="437"/>
        <end position="459"/>
    </location>
</feature>
<evidence type="ECO:0000256" key="2">
    <source>
        <dbReference type="SAM" id="Phobius"/>
    </source>
</evidence>
<organism evidence="3 4">
    <name type="scientific">Prymnesium parvum</name>
    <name type="common">Toxic golden alga</name>
    <dbReference type="NCBI Taxonomy" id="97485"/>
    <lineage>
        <taxon>Eukaryota</taxon>
        <taxon>Haptista</taxon>
        <taxon>Haptophyta</taxon>
        <taxon>Prymnesiophyceae</taxon>
        <taxon>Prymnesiales</taxon>
        <taxon>Prymnesiaceae</taxon>
        <taxon>Prymnesium</taxon>
    </lineage>
</organism>
<dbReference type="EMBL" id="JBGBPQ010000004">
    <property type="protein sequence ID" value="KAL1525845.1"/>
    <property type="molecule type" value="Genomic_DNA"/>
</dbReference>
<evidence type="ECO:0000256" key="1">
    <source>
        <dbReference type="SAM" id="MobiDB-lite"/>
    </source>
</evidence>
<feature type="transmembrane region" description="Helical" evidence="2">
    <location>
        <begin position="410"/>
        <end position="433"/>
    </location>
</feature>
<proteinExistence type="predicted"/>
<name>A0AB34JVY2_PRYPA</name>